<dbReference type="EMBL" id="LNIX01000001">
    <property type="protein sequence ID" value="OXA63025.1"/>
    <property type="molecule type" value="Genomic_DNA"/>
</dbReference>
<name>A0A226EZN9_FOLCA</name>
<sequence>MSPKGKQLISFGVFVGVIFCFVGGARSRDISADPRWTYKNVVQSQESHLRQFATDGSRFVLKFTENDMVREVVGALGWEVLGGPLDGSILLTNSNMTSFGKQGRKKICLKW</sequence>
<accession>A0A226EZN9</accession>
<dbReference type="AlphaFoldDB" id="A0A226EZN9"/>
<proteinExistence type="predicted"/>
<dbReference type="Proteomes" id="UP000198287">
    <property type="component" value="Unassembled WGS sequence"/>
</dbReference>
<keyword evidence="2" id="KW-1185">Reference proteome</keyword>
<protein>
    <submittedName>
        <fullName evidence="1">Uncharacterized protein</fullName>
    </submittedName>
</protein>
<evidence type="ECO:0000313" key="1">
    <source>
        <dbReference type="EMBL" id="OXA63025.1"/>
    </source>
</evidence>
<organism evidence="1 2">
    <name type="scientific">Folsomia candida</name>
    <name type="common">Springtail</name>
    <dbReference type="NCBI Taxonomy" id="158441"/>
    <lineage>
        <taxon>Eukaryota</taxon>
        <taxon>Metazoa</taxon>
        <taxon>Ecdysozoa</taxon>
        <taxon>Arthropoda</taxon>
        <taxon>Hexapoda</taxon>
        <taxon>Collembola</taxon>
        <taxon>Entomobryomorpha</taxon>
        <taxon>Isotomoidea</taxon>
        <taxon>Isotomidae</taxon>
        <taxon>Proisotominae</taxon>
        <taxon>Folsomia</taxon>
    </lineage>
</organism>
<reference evidence="1 2" key="1">
    <citation type="submission" date="2015-12" db="EMBL/GenBank/DDBJ databases">
        <title>The genome of Folsomia candida.</title>
        <authorList>
            <person name="Faddeeva A."/>
            <person name="Derks M.F."/>
            <person name="Anvar Y."/>
            <person name="Smit S."/>
            <person name="Van Straalen N."/>
            <person name="Roelofs D."/>
        </authorList>
    </citation>
    <scope>NUCLEOTIDE SEQUENCE [LARGE SCALE GENOMIC DNA]</scope>
    <source>
        <strain evidence="1 2">VU population</strain>
        <tissue evidence="1">Whole body</tissue>
    </source>
</reference>
<evidence type="ECO:0000313" key="2">
    <source>
        <dbReference type="Proteomes" id="UP000198287"/>
    </source>
</evidence>
<comment type="caution">
    <text evidence="1">The sequence shown here is derived from an EMBL/GenBank/DDBJ whole genome shotgun (WGS) entry which is preliminary data.</text>
</comment>
<gene>
    <name evidence="1" type="ORF">Fcan01_03342</name>
</gene>